<keyword evidence="1" id="KW-0472">Membrane</keyword>
<comment type="caution">
    <text evidence="2">The sequence shown here is derived from an EMBL/GenBank/DDBJ whole genome shotgun (WGS) entry which is preliminary data.</text>
</comment>
<feature type="transmembrane region" description="Helical" evidence="1">
    <location>
        <begin position="12"/>
        <end position="34"/>
    </location>
</feature>
<feature type="transmembrane region" description="Helical" evidence="1">
    <location>
        <begin position="434"/>
        <end position="454"/>
    </location>
</feature>
<feature type="transmembrane region" description="Helical" evidence="1">
    <location>
        <begin position="975"/>
        <end position="996"/>
    </location>
</feature>
<dbReference type="PRINTS" id="PR00702">
    <property type="entry name" value="ACRIFLAVINRP"/>
</dbReference>
<dbReference type="Gene3D" id="3.30.70.1430">
    <property type="entry name" value="Multidrug efflux transporter AcrB pore domain"/>
    <property type="match status" value="2"/>
</dbReference>
<dbReference type="InterPro" id="IPR001036">
    <property type="entry name" value="Acrflvin-R"/>
</dbReference>
<reference evidence="2 3" key="1">
    <citation type="submission" date="2020-03" db="EMBL/GenBank/DDBJ databases">
        <title>Genomic Encyclopedia of Type Strains, Phase IV (KMG-IV): sequencing the most valuable type-strain genomes for metagenomic binning, comparative biology and taxonomic classification.</title>
        <authorList>
            <person name="Goeker M."/>
        </authorList>
    </citation>
    <scope>NUCLEOTIDE SEQUENCE [LARGE SCALE GENOMIC DNA]</scope>
    <source>
        <strain evidence="2 3">DSM 24233</strain>
    </source>
</reference>
<dbReference type="Gene3D" id="1.20.1640.10">
    <property type="entry name" value="Multidrug efflux transporter AcrB transmembrane domain"/>
    <property type="match status" value="2"/>
</dbReference>
<feature type="transmembrane region" description="Helical" evidence="1">
    <location>
        <begin position="867"/>
        <end position="887"/>
    </location>
</feature>
<dbReference type="PANTHER" id="PTHR32063:SF0">
    <property type="entry name" value="SWARMING MOTILITY PROTEIN SWRC"/>
    <property type="match status" value="1"/>
</dbReference>
<feature type="transmembrane region" description="Helical" evidence="1">
    <location>
        <begin position="466"/>
        <end position="489"/>
    </location>
</feature>
<dbReference type="GO" id="GO:0005886">
    <property type="term" value="C:plasma membrane"/>
    <property type="evidence" value="ECO:0007669"/>
    <property type="project" value="TreeGrafter"/>
</dbReference>
<dbReference type="Proteomes" id="UP000580856">
    <property type="component" value="Unassembled WGS sequence"/>
</dbReference>
<dbReference type="GO" id="GO:0042910">
    <property type="term" value="F:xenobiotic transmembrane transporter activity"/>
    <property type="evidence" value="ECO:0007669"/>
    <property type="project" value="TreeGrafter"/>
</dbReference>
<accession>A0A846QCG1</accession>
<dbReference type="Gene3D" id="3.30.2090.10">
    <property type="entry name" value="Multidrug efflux transporter AcrB TolC docking domain, DN and DC subdomains"/>
    <property type="match status" value="2"/>
</dbReference>
<dbReference type="InterPro" id="IPR027463">
    <property type="entry name" value="AcrB_DN_DC_subdom"/>
</dbReference>
<feature type="transmembrane region" description="Helical" evidence="1">
    <location>
        <begin position="926"/>
        <end position="946"/>
    </location>
</feature>
<feature type="transmembrane region" description="Helical" evidence="1">
    <location>
        <begin position="363"/>
        <end position="383"/>
    </location>
</feature>
<feature type="transmembrane region" description="Helical" evidence="1">
    <location>
        <begin position="1002"/>
        <end position="1030"/>
    </location>
</feature>
<feature type="transmembrane region" description="Helical" evidence="1">
    <location>
        <begin position="894"/>
        <end position="914"/>
    </location>
</feature>
<proteinExistence type="predicted"/>
<dbReference type="Gene3D" id="3.30.70.1440">
    <property type="entry name" value="Multidrug efflux transporter AcrB pore domain"/>
    <property type="match status" value="1"/>
</dbReference>
<feature type="transmembrane region" description="Helical" evidence="1">
    <location>
        <begin position="336"/>
        <end position="356"/>
    </location>
</feature>
<dbReference type="SUPFAM" id="SSF82693">
    <property type="entry name" value="Multidrug efflux transporter AcrB pore domain, PN1, PN2, PC1 and PC2 subdomains"/>
    <property type="match status" value="2"/>
</dbReference>
<sequence length="1046" mass="113378">MDLIKVAIRNPVGVLAAVILSVMGGLLSLSALPYQLTPDVSKPEVSVRTTWKGASPYEIEREILEPQEEKLKSIPGLESIESIANMERGTINLTFRLGIPVREAVLEVSNKLDEVNTYPDNVDRPYIRSTGDSANPAVRMFLRTLPENPRPVSTYKTFMQDEIVQYFERIPGAAQVDVRGGTNDEVHIIASAQRLAAYGLTISDLVAALSKDNMNISAGDLDVGRHNYRVRMVGEHTSIADVAGTVIRGYGDRFVRVGDVADVRHAYTLNADPVLSSGAPGIGMFILPQQGVNVVELTNEADAVTKRLNEDVLKPLGVRLDWVYEQRPYINSAISLVRGNIFIGGTLAILVLLVFLRSVSATSIISLAIPISAISTFMFMKLADRNLNVISLAGISFSVGMLVDNAIVVLENIDRHRSLGKSPFAAAYDGTREVWGAVLSSTLTTVVVFLPILFMRDEAGQLFKDIALAITAAISLSAVVSMLVVPMLAERIFSFRAAHHSQSHKRCEWIATLGERIADSMMALVRLCLKNTATRLGTVIVMVGASALATWAMFPKVDYLPQGNQNMITAIMDLPPGLSTSERQEMADTLGKALDPYYGKQEHNGLPGISRYFFVANERRTILGVSSTQEQNAPALIPLLTELTSQFPAVRTVVMQRSIFASGLGKGRNIDVDLSGSDLPAMSAAAAQMMKRIGEAIPGARVRPQPSIELIYPEMNFIPDRERLASVGMTPEELGIALDVLLKGRKVDDFKRPGEKSVDMLVMGDQGELHAPEDLERALLVTRDGEILPVEALAKVERTGGMNEVRRLNQKRTITLQVTPPNEMPLQEAMDILSTTVIPDMEHSGDLRGLETSLSGTASKLTQTFSALRGGFLVAVAITYLLLAALFGNFAYPALIMLAVPLASAGGFIGLKLVNVTIAPQQLDVLTMLGFVMLVGIVVNNPILIVHQSLINVREKGMDHLDAVVSATRSRLRPIFMSATTSFLGMLPLVVAPGAGSELYRGLGAVVLGGLMLSTVMTVYLVPSLLAWLIRMEKPGSALRAEAERG</sequence>
<dbReference type="SUPFAM" id="SSF82866">
    <property type="entry name" value="Multidrug efflux transporter AcrB transmembrane domain"/>
    <property type="match status" value="2"/>
</dbReference>
<feature type="transmembrane region" description="Helical" evidence="1">
    <location>
        <begin position="536"/>
        <end position="554"/>
    </location>
</feature>
<keyword evidence="1" id="KW-1133">Transmembrane helix</keyword>
<protein>
    <submittedName>
        <fullName evidence="2">HAE1 family hydrophobic/amphiphilic exporter-1</fullName>
    </submittedName>
</protein>
<evidence type="ECO:0000313" key="2">
    <source>
        <dbReference type="EMBL" id="NJB66396.1"/>
    </source>
</evidence>
<dbReference type="Gene3D" id="3.30.70.1320">
    <property type="entry name" value="Multidrug efflux transporter AcrB pore domain like"/>
    <property type="match status" value="1"/>
</dbReference>
<evidence type="ECO:0000256" key="1">
    <source>
        <dbReference type="SAM" id="Phobius"/>
    </source>
</evidence>
<dbReference type="RefSeq" id="WP_167939535.1">
    <property type="nucleotide sequence ID" value="NZ_JAATJA010000001.1"/>
</dbReference>
<name>A0A846QCG1_9BACT</name>
<dbReference type="EMBL" id="JAATJA010000001">
    <property type="protein sequence ID" value="NJB66396.1"/>
    <property type="molecule type" value="Genomic_DNA"/>
</dbReference>
<keyword evidence="3" id="KW-1185">Reference proteome</keyword>
<dbReference type="SUPFAM" id="SSF82714">
    <property type="entry name" value="Multidrug efflux transporter AcrB TolC docking domain, DN and DC subdomains"/>
    <property type="match status" value="2"/>
</dbReference>
<dbReference type="Pfam" id="PF00873">
    <property type="entry name" value="ACR_tran"/>
    <property type="match status" value="1"/>
</dbReference>
<gene>
    <name evidence="2" type="ORF">GGQ74_000036</name>
</gene>
<feature type="transmembrane region" description="Helical" evidence="1">
    <location>
        <begin position="389"/>
        <end position="413"/>
    </location>
</feature>
<keyword evidence="1" id="KW-0812">Transmembrane</keyword>
<organism evidence="2 3">
    <name type="scientific">Desulfobaculum xiamenense</name>
    <dbReference type="NCBI Taxonomy" id="995050"/>
    <lineage>
        <taxon>Bacteria</taxon>
        <taxon>Pseudomonadati</taxon>
        <taxon>Thermodesulfobacteriota</taxon>
        <taxon>Desulfovibrionia</taxon>
        <taxon>Desulfovibrionales</taxon>
        <taxon>Desulfovibrionaceae</taxon>
        <taxon>Desulfobaculum</taxon>
    </lineage>
</organism>
<dbReference type="AlphaFoldDB" id="A0A846QCG1"/>
<evidence type="ECO:0000313" key="3">
    <source>
        <dbReference type="Proteomes" id="UP000580856"/>
    </source>
</evidence>
<dbReference type="PANTHER" id="PTHR32063">
    <property type="match status" value="1"/>
</dbReference>